<dbReference type="GO" id="GO:0033389">
    <property type="term" value="P:putrescine biosynthetic process from arginine, via agmatine"/>
    <property type="evidence" value="ECO:0007669"/>
    <property type="project" value="TreeGrafter"/>
</dbReference>
<dbReference type="Proteomes" id="UP000741360">
    <property type="component" value="Unassembled WGS sequence"/>
</dbReference>
<reference evidence="6" key="1">
    <citation type="submission" date="2020-07" db="EMBL/GenBank/DDBJ databases">
        <title>Huge and variable diversity of episymbiotic CPR bacteria and DPANN archaea in groundwater ecosystems.</title>
        <authorList>
            <person name="He C.Y."/>
            <person name="Keren R."/>
            <person name="Whittaker M."/>
            <person name="Farag I.F."/>
            <person name="Doudna J."/>
            <person name="Cate J.H.D."/>
            <person name="Banfield J.F."/>
        </authorList>
    </citation>
    <scope>NUCLEOTIDE SEQUENCE</scope>
    <source>
        <strain evidence="6">NC_groundwater_717_Ag_S-0.2um_59_8</strain>
    </source>
</reference>
<dbReference type="PIRSF" id="PIRSF036979">
    <property type="entry name" value="Arginase"/>
    <property type="match status" value="1"/>
</dbReference>
<evidence type="ECO:0000256" key="1">
    <source>
        <dbReference type="ARBA" id="ARBA00009227"/>
    </source>
</evidence>
<comment type="cofactor">
    <cofactor evidence="4">
        <name>Mn(2+)</name>
        <dbReference type="ChEBI" id="CHEBI:29035"/>
    </cofactor>
    <text evidence="4">Binds 2 manganese ions per subunit.</text>
</comment>
<dbReference type="NCBIfam" id="TIGR01230">
    <property type="entry name" value="agmatinase"/>
    <property type="match status" value="1"/>
</dbReference>
<dbReference type="Gene3D" id="3.40.800.10">
    <property type="entry name" value="Ureohydrolase domain"/>
    <property type="match status" value="1"/>
</dbReference>
<evidence type="ECO:0000256" key="3">
    <source>
        <dbReference type="ARBA" id="ARBA00022801"/>
    </source>
</evidence>
<dbReference type="PROSITE" id="PS01053">
    <property type="entry name" value="ARGINASE_1"/>
    <property type="match status" value="1"/>
</dbReference>
<dbReference type="InterPro" id="IPR005925">
    <property type="entry name" value="Agmatinase-rel"/>
</dbReference>
<dbReference type="EMBL" id="JACPSX010000168">
    <property type="protein sequence ID" value="MBI3015142.1"/>
    <property type="molecule type" value="Genomic_DNA"/>
</dbReference>
<dbReference type="InterPro" id="IPR023696">
    <property type="entry name" value="Ureohydrolase_dom_sf"/>
</dbReference>
<accession>A0A932M0S2</accession>
<feature type="binding site" evidence="4">
    <location>
        <position position="194"/>
    </location>
    <ligand>
        <name>Mn(2+)</name>
        <dbReference type="ChEBI" id="CHEBI:29035"/>
        <label>1</label>
    </ligand>
</feature>
<keyword evidence="4" id="KW-0464">Manganese</keyword>
<keyword evidence="2 4" id="KW-0479">Metal-binding</keyword>
<dbReference type="EC" id="3.5.3.11" evidence="6"/>
<dbReference type="GO" id="GO:0046872">
    <property type="term" value="F:metal ion binding"/>
    <property type="evidence" value="ECO:0007669"/>
    <property type="project" value="UniProtKB-KW"/>
</dbReference>
<dbReference type="CDD" id="cd11593">
    <property type="entry name" value="Agmatinase-like_2"/>
    <property type="match status" value="1"/>
</dbReference>
<comment type="caution">
    <text evidence="6">The sequence shown here is derived from an EMBL/GenBank/DDBJ whole genome shotgun (WGS) entry which is preliminary data.</text>
</comment>
<evidence type="ECO:0000256" key="4">
    <source>
        <dbReference type="PIRSR" id="PIRSR036979-1"/>
    </source>
</evidence>
<feature type="binding site" evidence="4">
    <location>
        <position position="111"/>
    </location>
    <ligand>
        <name>Mn(2+)</name>
        <dbReference type="ChEBI" id="CHEBI:29035"/>
        <label>1</label>
    </ligand>
</feature>
<dbReference type="SUPFAM" id="SSF52768">
    <property type="entry name" value="Arginase/deacetylase"/>
    <property type="match status" value="1"/>
</dbReference>
<dbReference type="PANTHER" id="PTHR11358:SF26">
    <property type="entry name" value="GUANIDINO ACID HYDROLASE, MITOCHONDRIAL"/>
    <property type="match status" value="1"/>
</dbReference>
<dbReference type="InterPro" id="IPR020855">
    <property type="entry name" value="Ureohydrolase_Mn_BS"/>
</dbReference>
<dbReference type="Pfam" id="PF00491">
    <property type="entry name" value="Arginase"/>
    <property type="match status" value="1"/>
</dbReference>
<organism evidence="6 7">
    <name type="scientific">Tectimicrobiota bacterium</name>
    <dbReference type="NCBI Taxonomy" id="2528274"/>
    <lineage>
        <taxon>Bacteria</taxon>
        <taxon>Pseudomonadati</taxon>
        <taxon>Nitrospinota/Tectimicrobiota group</taxon>
        <taxon>Candidatus Tectimicrobiota</taxon>
    </lineage>
</organism>
<dbReference type="GO" id="GO:0008783">
    <property type="term" value="F:agmatinase activity"/>
    <property type="evidence" value="ECO:0007669"/>
    <property type="project" value="UniProtKB-EC"/>
</dbReference>
<dbReference type="AlphaFoldDB" id="A0A932M0S2"/>
<gene>
    <name evidence="6" type="primary">speB</name>
    <name evidence="6" type="ORF">HYY65_08815</name>
</gene>
<dbReference type="InterPro" id="IPR006035">
    <property type="entry name" value="Ureohydrolase"/>
</dbReference>
<feature type="binding site" evidence="4">
    <location>
        <position position="192"/>
    </location>
    <ligand>
        <name>Mn(2+)</name>
        <dbReference type="ChEBI" id="CHEBI:29035"/>
        <label>1</label>
    </ligand>
</feature>
<dbReference type="PROSITE" id="PS51409">
    <property type="entry name" value="ARGINASE_2"/>
    <property type="match status" value="1"/>
</dbReference>
<proteinExistence type="inferred from homology"/>
<keyword evidence="3 5" id="KW-0378">Hydrolase</keyword>
<name>A0A932M0S2_UNCTE</name>
<comment type="similarity">
    <text evidence="1">Belongs to the arginase family. Agmatinase subfamily.</text>
</comment>
<evidence type="ECO:0000313" key="7">
    <source>
        <dbReference type="Proteomes" id="UP000741360"/>
    </source>
</evidence>
<feature type="binding site" evidence="4">
    <location>
        <position position="115"/>
    </location>
    <ligand>
        <name>Mn(2+)</name>
        <dbReference type="ChEBI" id="CHEBI:29035"/>
        <label>1</label>
    </ligand>
</feature>
<feature type="binding site" evidence="4">
    <location>
        <position position="88"/>
    </location>
    <ligand>
        <name>Mn(2+)</name>
        <dbReference type="ChEBI" id="CHEBI:29035"/>
        <label>1</label>
    </ligand>
</feature>
<dbReference type="PANTHER" id="PTHR11358">
    <property type="entry name" value="ARGINASE/AGMATINASE"/>
    <property type="match status" value="1"/>
</dbReference>
<evidence type="ECO:0000256" key="5">
    <source>
        <dbReference type="RuleBase" id="RU003684"/>
    </source>
</evidence>
<evidence type="ECO:0000256" key="2">
    <source>
        <dbReference type="ARBA" id="ARBA00022723"/>
    </source>
</evidence>
<protein>
    <submittedName>
        <fullName evidence="6">Agmatinase</fullName>
        <ecNumber evidence="6">3.5.3.11</ecNumber>
    </submittedName>
</protein>
<feature type="binding site" evidence="4">
    <location>
        <position position="113"/>
    </location>
    <ligand>
        <name>Mn(2+)</name>
        <dbReference type="ChEBI" id="CHEBI:29035"/>
        <label>1</label>
    </ligand>
</feature>
<sequence length="269" mass="29820">MIVPVPYDSTTSYQAGARLGPRAIVEASRHLELYDEEEGTEPYRVGIHTLPELEPVLDSPEAMAARVETVVGELLDRQKLVVVLGGEHSVSVGAVKAFSKRFPELSVLQIDAHADLRDSYCGTRYNHASTMRRILELVPAVQVGIRSLSREEADLIRERNLPVYFSKDLVDKSDWEEEAINRLGQNVYITIDVDAFDPAIMPATGTPEPGGLWWPQVIQFLRAVTLRRKVVGFDVTELAPLAGQTAPDFLVAKLIYRLIGFVLGSSPKL</sequence>
<evidence type="ECO:0000313" key="6">
    <source>
        <dbReference type="EMBL" id="MBI3015142.1"/>
    </source>
</evidence>